<dbReference type="AlphaFoldDB" id="A0A553PKR1"/>
<feature type="domain" description="FAD-binding PCMH-type" evidence="11">
    <location>
        <begin position="40"/>
        <end position="216"/>
    </location>
</feature>
<dbReference type="InterPro" id="IPR016166">
    <property type="entry name" value="FAD-bd_PCMH"/>
</dbReference>
<sequence>MEQPHWSDFVRLFLIFVVSAPISFLRQVKENLRLHSTFQKQENALKSHEDRVKNVQKQVRAWSESGAKVPMCSSRPSAKSISQMQTMAYKDTMYRIDIDLPNILSIDEDKGLVRIEPMVTVGQLNDFLIQRGWTMPVVAELDDLTMGGLVMGGGIEVTSHKHGFFQCVCKSYEMVMSDGSVLVCSDTVNRDLFATIPWSYGTVGILVSMEIQITPYKPFLELKYVPVKRKHQAIQLLRGETVRGFYDTLEGFMFSAEEGVVMMGRYVDQPGDIPLNRIGRWFKPWFYEHVRSFLKSGEGVEVVPTLDFFHRHNKPIFWLLRYILPWAHQPAFRYLFGWIFPLPLSLINNLRNKLANPEWFRNFVLQDYIVPVEHVAKVLELNETEFHIYPVWLCPTRHLDCSEYRTHSPQDILIDVGIYGFEERRGDRKLGQRRLEDFTVDNQGFVFLYAETDLSREQFDKMYKTYSYKYEEVRRKYECERAFPHVFNKISKVGRQSFCK</sequence>
<keyword evidence="6" id="KW-0472">Membrane</keyword>
<comment type="subcellular location">
    <subcellularLocation>
        <location evidence="1">Membrane</location>
        <topology evidence="1">Single-pass membrane protein</topology>
    </subcellularLocation>
    <subcellularLocation>
        <location evidence="2">Peroxisome</location>
    </subcellularLocation>
</comment>
<dbReference type="PROSITE" id="PS51387">
    <property type="entry name" value="FAD_PCMH"/>
    <property type="match status" value="1"/>
</dbReference>
<dbReference type="GO" id="GO:0050614">
    <property type="term" value="F:Delta24-sterol reductase activity"/>
    <property type="evidence" value="ECO:0007669"/>
    <property type="project" value="UniProtKB-EC"/>
</dbReference>
<evidence type="ECO:0000256" key="7">
    <source>
        <dbReference type="ARBA" id="ARBA00023140"/>
    </source>
</evidence>
<dbReference type="Pfam" id="PF01565">
    <property type="entry name" value="FAD_binding_4"/>
    <property type="match status" value="1"/>
</dbReference>
<proteinExistence type="predicted"/>
<accession>A0A553PKR1</accession>
<dbReference type="PANTHER" id="PTHR10801:SF2">
    <property type="entry name" value="FAD-BINDING PCMH-TYPE DOMAIN-CONTAINING PROTEIN"/>
    <property type="match status" value="1"/>
</dbReference>
<dbReference type="STRING" id="6832.A0A553PKR1"/>
<name>A0A553PKR1_TIGCA</name>
<evidence type="ECO:0000256" key="4">
    <source>
        <dbReference type="ARBA" id="ARBA00022692"/>
    </source>
</evidence>
<dbReference type="InterPro" id="IPR040165">
    <property type="entry name" value="Diminuto-like"/>
</dbReference>
<dbReference type="SUPFAM" id="SSF56176">
    <property type="entry name" value="FAD-binding/transporter-associated domain-like"/>
    <property type="match status" value="1"/>
</dbReference>
<dbReference type="Gene3D" id="3.30.465.10">
    <property type="match status" value="1"/>
</dbReference>
<evidence type="ECO:0000313" key="13">
    <source>
        <dbReference type="Proteomes" id="UP000318571"/>
    </source>
</evidence>
<evidence type="ECO:0000256" key="6">
    <source>
        <dbReference type="ARBA" id="ARBA00023136"/>
    </source>
</evidence>
<gene>
    <name evidence="12" type="ORF">TCAL_13436</name>
</gene>
<feature type="coiled-coil region" evidence="10">
    <location>
        <begin position="38"/>
        <end position="65"/>
    </location>
</feature>
<dbReference type="EMBL" id="VCGU01000003">
    <property type="protein sequence ID" value="TRY78253.1"/>
    <property type="molecule type" value="Genomic_DNA"/>
</dbReference>
<dbReference type="GO" id="GO:0008202">
    <property type="term" value="P:steroid metabolic process"/>
    <property type="evidence" value="ECO:0007669"/>
    <property type="project" value="TreeGrafter"/>
</dbReference>
<comment type="catalytic activity">
    <reaction evidence="8">
        <text>lanosterol + NADPH + H(+) = 24,25-dihydrolanosterol + NADP(+)</text>
        <dbReference type="Rhea" id="RHEA:33919"/>
        <dbReference type="ChEBI" id="CHEBI:15378"/>
        <dbReference type="ChEBI" id="CHEBI:16521"/>
        <dbReference type="ChEBI" id="CHEBI:28113"/>
        <dbReference type="ChEBI" id="CHEBI:57783"/>
        <dbReference type="ChEBI" id="CHEBI:58349"/>
    </reaction>
    <physiologicalReaction direction="left-to-right" evidence="8">
        <dbReference type="Rhea" id="RHEA:33920"/>
    </physiologicalReaction>
</comment>
<evidence type="ECO:0000256" key="3">
    <source>
        <dbReference type="ARBA" id="ARBA00012405"/>
    </source>
</evidence>
<comment type="caution">
    <text evidence="12">The sequence shown here is derived from an EMBL/GenBank/DDBJ whole genome shotgun (WGS) entry which is preliminary data.</text>
</comment>
<organism evidence="12 13">
    <name type="scientific">Tigriopus californicus</name>
    <name type="common">Marine copepod</name>
    <dbReference type="NCBI Taxonomy" id="6832"/>
    <lineage>
        <taxon>Eukaryota</taxon>
        <taxon>Metazoa</taxon>
        <taxon>Ecdysozoa</taxon>
        <taxon>Arthropoda</taxon>
        <taxon>Crustacea</taxon>
        <taxon>Multicrustacea</taxon>
        <taxon>Hexanauplia</taxon>
        <taxon>Copepoda</taxon>
        <taxon>Harpacticoida</taxon>
        <taxon>Harpacticidae</taxon>
        <taxon>Tigriopus</taxon>
    </lineage>
</organism>
<keyword evidence="13" id="KW-1185">Reference proteome</keyword>
<evidence type="ECO:0000256" key="10">
    <source>
        <dbReference type="SAM" id="Coils"/>
    </source>
</evidence>
<dbReference type="InterPro" id="IPR036318">
    <property type="entry name" value="FAD-bd_PCMH-like_sf"/>
</dbReference>
<keyword evidence="5" id="KW-1133">Transmembrane helix</keyword>
<dbReference type="InterPro" id="IPR006094">
    <property type="entry name" value="Oxid_FAD_bind_N"/>
</dbReference>
<keyword evidence="10" id="KW-0175">Coiled coil</keyword>
<dbReference type="InterPro" id="IPR016169">
    <property type="entry name" value="FAD-bd_PCMH_sub2"/>
</dbReference>
<dbReference type="EC" id="1.3.1.72" evidence="3"/>
<evidence type="ECO:0000256" key="9">
    <source>
        <dbReference type="ARBA" id="ARBA00052927"/>
    </source>
</evidence>
<evidence type="ECO:0000256" key="5">
    <source>
        <dbReference type="ARBA" id="ARBA00022989"/>
    </source>
</evidence>
<comment type="catalytic activity">
    <reaction evidence="9">
        <text>5alpha-cholest-8-en-3beta-ol + NADP(+) = zymosterol + NADPH + H(+)</text>
        <dbReference type="Rhea" id="RHEA:36399"/>
        <dbReference type="ChEBI" id="CHEBI:15378"/>
        <dbReference type="ChEBI" id="CHEBI:16608"/>
        <dbReference type="ChEBI" id="CHEBI:18252"/>
        <dbReference type="ChEBI" id="CHEBI:57783"/>
        <dbReference type="ChEBI" id="CHEBI:58349"/>
        <dbReference type="EC" id="1.3.1.72"/>
    </reaction>
    <physiologicalReaction direction="right-to-left" evidence="9">
        <dbReference type="Rhea" id="RHEA:36401"/>
    </physiologicalReaction>
</comment>
<evidence type="ECO:0000256" key="1">
    <source>
        <dbReference type="ARBA" id="ARBA00004167"/>
    </source>
</evidence>
<keyword evidence="7" id="KW-0576">Peroxisome</keyword>
<evidence type="ECO:0000256" key="2">
    <source>
        <dbReference type="ARBA" id="ARBA00004275"/>
    </source>
</evidence>
<evidence type="ECO:0000259" key="11">
    <source>
        <dbReference type="PROSITE" id="PS51387"/>
    </source>
</evidence>
<dbReference type="GO" id="GO:0071949">
    <property type="term" value="F:FAD binding"/>
    <property type="evidence" value="ECO:0007669"/>
    <property type="project" value="InterPro"/>
</dbReference>
<reference evidence="12 13" key="1">
    <citation type="journal article" date="2018" name="Nat. Ecol. Evol.">
        <title>Genomic signatures of mitonuclear coevolution across populations of Tigriopus californicus.</title>
        <authorList>
            <person name="Barreto F.S."/>
            <person name="Watson E.T."/>
            <person name="Lima T.G."/>
            <person name="Willett C.S."/>
            <person name="Edmands S."/>
            <person name="Li W."/>
            <person name="Burton R.S."/>
        </authorList>
    </citation>
    <scope>NUCLEOTIDE SEQUENCE [LARGE SCALE GENOMIC DNA]</scope>
    <source>
        <strain evidence="12 13">San Diego</strain>
    </source>
</reference>
<dbReference type="Proteomes" id="UP000318571">
    <property type="component" value="Chromosome 11"/>
</dbReference>
<dbReference type="OMA" id="NETINFV"/>
<dbReference type="GO" id="GO:0016020">
    <property type="term" value="C:membrane"/>
    <property type="evidence" value="ECO:0007669"/>
    <property type="project" value="UniProtKB-SubCell"/>
</dbReference>
<dbReference type="GO" id="GO:0000246">
    <property type="term" value="F:Delta24(24-1) sterol reductase activity"/>
    <property type="evidence" value="ECO:0007669"/>
    <property type="project" value="TreeGrafter"/>
</dbReference>
<protein>
    <recommendedName>
        <fullName evidence="3">Delta(24)-sterol reductase</fullName>
        <ecNumber evidence="3">1.3.1.72</ecNumber>
    </recommendedName>
</protein>
<keyword evidence="4" id="KW-0812">Transmembrane</keyword>
<dbReference type="PANTHER" id="PTHR10801">
    <property type="entry name" value="24-DEHYDROCHOLESTEROL REDUCTASE"/>
    <property type="match status" value="1"/>
</dbReference>
<evidence type="ECO:0000256" key="8">
    <source>
        <dbReference type="ARBA" id="ARBA00051033"/>
    </source>
</evidence>
<evidence type="ECO:0000313" key="12">
    <source>
        <dbReference type="EMBL" id="TRY78253.1"/>
    </source>
</evidence>
<dbReference type="GO" id="GO:0005777">
    <property type="term" value="C:peroxisome"/>
    <property type="evidence" value="ECO:0007669"/>
    <property type="project" value="UniProtKB-SubCell"/>
</dbReference>